<dbReference type="SUPFAM" id="SSF52540">
    <property type="entry name" value="P-loop containing nucleoside triphosphate hydrolases"/>
    <property type="match status" value="1"/>
</dbReference>
<dbReference type="KEGG" id="ipo:Ilyop_0357"/>
<comment type="similarity">
    <text evidence="1 9 10">Belongs to the DNA mismatch repair MutS family.</text>
</comment>
<dbReference type="STRING" id="572544.Ilyop_0357"/>
<dbReference type="eggNOG" id="COG0249">
    <property type="taxonomic scope" value="Bacteria"/>
</dbReference>
<evidence type="ECO:0000313" key="13">
    <source>
        <dbReference type="EMBL" id="ADO82145.1"/>
    </source>
</evidence>
<keyword evidence="7 9" id="KW-0234">DNA repair</keyword>
<evidence type="ECO:0000313" key="14">
    <source>
        <dbReference type="Proteomes" id="UP000006875"/>
    </source>
</evidence>
<dbReference type="PROSITE" id="PS00486">
    <property type="entry name" value="DNA_MISMATCH_REPAIR_2"/>
    <property type="match status" value="1"/>
</dbReference>
<dbReference type="Gene3D" id="3.40.50.300">
    <property type="entry name" value="P-loop containing nucleotide triphosphate hydrolases"/>
    <property type="match status" value="1"/>
</dbReference>
<dbReference type="Gene3D" id="3.30.420.110">
    <property type="entry name" value="MutS, connector domain"/>
    <property type="match status" value="1"/>
</dbReference>
<evidence type="ECO:0000256" key="4">
    <source>
        <dbReference type="ARBA" id="ARBA00022763"/>
    </source>
</evidence>
<accession>E3HAZ6</accession>
<evidence type="ECO:0000256" key="8">
    <source>
        <dbReference type="ARBA" id="ARBA00024647"/>
    </source>
</evidence>
<evidence type="ECO:0000256" key="10">
    <source>
        <dbReference type="RuleBase" id="RU003756"/>
    </source>
</evidence>
<dbReference type="RefSeq" id="WP_013386815.1">
    <property type="nucleotide sequence ID" value="NC_014632.1"/>
</dbReference>
<dbReference type="GO" id="GO:0140664">
    <property type="term" value="F:ATP-dependent DNA damage sensor activity"/>
    <property type="evidence" value="ECO:0007669"/>
    <property type="project" value="InterPro"/>
</dbReference>
<dbReference type="Proteomes" id="UP000006875">
    <property type="component" value="Chromosome"/>
</dbReference>
<dbReference type="PIRSF" id="PIRSF037677">
    <property type="entry name" value="DNA_mis_repair_Msh6"/>
    <property type="match status" value="1"/>
</dbReference>
<dbReference type="FunFam" id="3.40.50.300:FF:000870">
    <property type="entry name" value="MutS protein homolog 4"/>
    <property type="match status" value="1"/>
</dbReference>
<dbReference type="GO" id="GO:0030983">
    <property type="term" value="F:mismatched DNA binding"/>
    <property type="evidence" value="ECO:0007669"/>
    <property type="project" value="InterPro"/>
</dbReference>
<comment type="function">
    <text evidence="8 9">This protein is involved in the repair of mismatches in DNA. It is possible that it carries out the mismatch recognition step. This protein has a weak ATPase activity.</text>
</comment>
<dbReference type="GO" id="GO:0005524">
    <property type="term" value="F:ATP binding"/>
    <property type="evidence" value="ECO:0007669"/>
    <property type="project" value="UniProtKB-UniRule"/>
</dbReference>
<dbReference type="SUPFAM" id="SSF53150">
    <property type="entry name" value="DNA repair protein MutS, domain II"/>
    <property type="match status" value="1"/>
</dbReference>
<dbReference type="HOGENOM" id="CLU_002472_3_1_0"/>
<dbReference type="Pfam" id="PF05188">
    <property type="entry name" value="MutS_II"/>
    <property type="match status" value="1"/>
</dbReference>
<feature type="binding site" evidence="9">
    <location>
        <begin position="614"/>
        <end position="621"/>
    </location>
    <ligand>
        <name>ATP</name>
        <dbReference type="ChEBI" id="CHEBI:30616"/>
    </ligand>
</feature>
<dbReference type="SMART" id="SM00533">
    <property type="entry name" value="MUTSd"/>
    <property type="match status" value="1"/>
</dbReference>
<dbReference type="PANTHER" id="PTHR11361:SF34">
    <property type="entry name" value="DNA MISMATCH REPAIR PROTEIN MSH1, MITOCHONDRIAL"/>
    <property type="match status" value="1"/>
</dbReference>
<evidence type="ECO:0000259" key="12">
    <source>
        <dbReference type="PROSITE" id="PS00486"/>
    </source>
</evidence>
<dbReference type="SMART" id="SM00534">
    <property type="entry name" value="MUTSac"/>
    <property type="match status" value="1"/>
</dbReference>
<dbReference type="InterPro" id="IPR007860">
    <property type="entry name" value="DNA_mmatch_repair_MutS_con_dom"/>
</dbReference>
<dbReference type="EMBL" id="CP002281">
    <property type="protein sequence ID" value="ADO82145.1"/>
    <property type="molecule type" value="Genomic_DNA"/>
</dbReference>
<dbReference type="PANTHER" id="PTHR11361">
    <property type="entry name" value="DNA MISMATCH REPAIR PROTEIN MUTS FAMILY MEMBER"/>
    <property type="match status" value="1"/>
</dbReference>
<dbReference type="Gene3D" id="3.40.1170.10">
    <property type="entry name" value="DNA repair protein MutS, domain I"/>
    <property type="match status" value="1"/>
</dbReference>
<dbReference type="NCBIfam" id="NF003810">
    <property type="entry name" value="PRK05399.1"/>
    <property type="match status" value="1"/>
</dbReference>
<dbReference type="InterPro" id="IPR007861">
    <property type="entry name" value="DNA_mismatch_repair_MutS_clamp"/>
</dbReference>
<proteinExistence type="inferred from homology"/>
<sequence>MSNETPLMKQYREIKEENRDSILFFRLGDFYEMFFDDAVIASKELGITLTSRNKEKGQNVPLAGIPYHSSASYMAKLVRKGYKVAVCEQVEDPKTAKGIVKREVVKVITPGTVIDTDYLDDKSNNYLLCVYIKGDRAGIAYVDITTGEFKTTELEGDDIISKALNEVHKISPNEIIVEEKSYENYADKFKNYAAISELTMQKVSFVKNSEEILKDYFRVISLDSYGLQGKKEAVAAGAMALEYILELQKCNELPINKISYENSEEHMELNLTTQKNLELIHNQREKSNLGTLLWVLDSCKTSMGTRMLKSYIKNPLLKVEEIEKRQEDIGYFIDEVLIREEIREILKNIYDIERLIGKVIMGTENGRDLIALKKSIRGALEILKILGNRQLFDSDLEKLIEVYNLIEKSINEEPPFSVREGGMIKGGYNSELDDLHDISKSGKNYILDIETREREKTGIKNLKVKYNKVFGYFIEVTRANSALVPEEYIRKQTLTNAERYITPELKDYESKVLNAKEKIEALEYQIFKDISSEIKEENRVFQELAQNLAYLDVVTSLSDVAIKNNYVKPEVFEGFSMEIKGGRHPIVEKLVGPGEFVKNDILLDDDKSIIILTGPNMAGKSTYMKQLALIILMAQIGSYVPAEFAKIGIVDKIFTRVGASDDLVSGQSTFMVEMSEVANIVNNATEKSFVILDEVGRGTSTFDGISIASSITEYIHDKIGSKTVFATHYHELTELEGKLEKAENYRIEVKETENDVVFLREIVKGGADKSYGIEVARLAGLPREILNKSKATLKSLEAKRALIEKKMKGEQLSLFGGVIEAEEIPLEEEKRVLTLEEEKAIEIICDTDLNSLTPLDALVKLSELKKMLK</sequence>
<keyword evidence="3 9" id="KW-0547">Nucleotide-binding</keyword>
<feature type="coiled-coil region" evidence="11">
    <location>
        <begin position="732"/>
        <end position="762"/>
    </location>
</feature>
<evidence type="ECO:0000256" key="11">
    <source>
        <dbReference type="SAM" id="Coils"/>
    </source>
</evidence>
<dbReference type="Pfam" id="PF00488">
    <property type="entry name" value="MutS_V"/>
    <property type="match status" value="1"/>
</dbReference>
<dbReference type="Gene3D" id="1.10.1420.10">
    <property type="match status" value="2"/>
</dbReference>
<evidence type="ECO:0000256" key="1">
    <source>
        <dbReference type="ARBA" id="ARBA00006271"/>
    </source>
</evidence>
<dbReference type="NCBIfam" id="TIGR01070">
    <property type="entry name" value="mutS1"/>
    <property type="match status" value="1"/>
</dbReference>
<evidence type="ECO:0000256" key="5">
    <source>
        <dbReference type="ARBA" id="ARBA00022840"/>
    </source>
</evidence>
<dbReference type="GO" id="GO:0003684">
    <property type="term" value="F:damaged DNA binding"/>
    <property type="evidence" value="ECO:0007669"/>
    <property type="project" value="UniProtKB-UniRule"/>
</dbReference>
<dbReference type="InterPro" id="IPR016151">
    <property type="entry name" value="DNA_mismatch_repair_MutS_N"/>
</dbReference>
<dbReference type="OrthoDB" id="9802448at2"/>
<reference evidence="13 14" key="1">
    <citation type="journal article" date="2010" name="Stand. Genomic Sci.">
        <title>Complete genome sequence of Ilyobacter polytropus type strain (CuHbu1).</title>
        <authorList>
            <person name="Sikorski J."/>
            <person name="Chertkov O."/>
            <person name="Lapidus A."/>
            <person name="Nolan M."/>
            <person name="Lucas S."/>
            <person name="Del Rio T.G."/>
            <person name="Tice H."/>
            <person name="Cheng J.F."/>
            <person name="Tapia R."/>
            <person name="Han C."/>
            <person name="Goodwin L."/>
            <person name="Pitluck S."/>
            <person name="Liolios K."/>
            <person name="Ivanova N."/>
            <person name="Mavromatis K."/>
            <person name="Mikhailova N."/>
            <person name="Pati A."/>
            <person name="Chen A."/>
            <person name="Palaniappan K."/>
            <person name="Land M."/>
            <person name="Hauser L."/>
            <person name="Chang Y.J."/>
            <person name="Jeffries C.D."/>
            <person name="Brambilla E."/>
            <person name="Yasawong M."/>
            <person name="Rohde M."/>
            <person name="Pukall R."/>
            <person name="Spring S."/>
            <person name="Goker M."/>
            <person name="Woyke T."/>
            <person name="Bristow J."/>
            <person name="Eisen J.A."/>
            <person name="Markowitz V."/>
            <person name="Hugenholtz P."/>
            <person name="Kyrpides N.C."/>
            <person name="Klenk H.P."/>
        </authorList>
    </citation>
    <scope>NUCLEOTIDE SEQUENCE [LARGE SCALE GENOMIC DNA]</scope>
    <source>
        <strain evidence="14">ATCC 51220 / DSM 2926 / LMG 16218 / CuHBu1</strain>
    </source>
</reference>
<evidence type="ECO:0000256" key="6">
    <source>
        <dbReference type="ARBA" id="ARBA00023125"/>
    </source>
</evidence>
<dbReference type="InterPro" id="IPR005748">
    <property type="entry name" value="DNA_mismatch_repair_MutS"/>
</dbReference>
<evidence type="ECO:0000256" key="3">
    <source>
        <dbReference type="ARBA" id="ARBA00022741"/>
    </source>
</evidence>
<dbReference type="AlphaFoldDB" id="E3HAZ6"/>
<evidence type="ECO:0000256" key="7">
    <source>
        <dbReference type="ARBA" id="ARBA00023204"/>
    </source>
</evidence>
<dbReference type="GO" id="GO:0006298">
    <property type="term" value="P:mismatch repair"/>
    <property type="evidence" value="ECO:0007669"/>
    <property type="project" value="UniProtKB-UniRule"/>
</dbReference>
<keyword evidence="11" id="KW-0175">Coiled coil</keyword>
<dbReference type="SUPFAM" id="SSF55271">
    <property type="entry name" value="DNA repair protein MutS, domain I"/>
    <property type="match status" value="1"/>
</dbReference>
<dbReference type="InterPro" id="IPR027417">
    <property type="entry name" value="P-loop_NTPase"/>
</dbReference>
<dbReference type="CDD" id="cd03284">
    <property type="entry name" value="ABC_MutS1"/>
    <property type="match status" value="1"/>
</dbReference>
<evidence type="ECO:0000256" key="2">
    <source>
        <dbReference type="ARBA" id="ARBA00021982"/>
    </source>
</evidence>
<protein>
    <recommendedName>
        <fullName evidence="2 9">DNA mismatch repair protein MutS</fullName>
    </recommendedName>
</protein>
<keyword evidence="4 9" id="KW-0227">DNA damage</keyword>
<dbReference type="FunFam" id="3.40.1170.10:FF:000001">
    <property type="entry name" value="DNA mismatch repair protein MutS"/>
    <property type="match status" value="1"/>
</dbReference>
<keyword evidence="5 9" id="KW-0067">ATP-binding</keyword>
<organism evidence="13 14">
    <name type="scientific">Ilyobacter polytropus (strain ATCC 51220 / DSM 2926 / LMG 16218 / CuHBu1)</name>
    <dbReference type="NCBI Taxonomy" id="572544"/>
    <lineage>
        <taxon>Bacteria</taxon>
        <taxon>Fusobacteriati</taxon>
        <taxon>Fusobacteriota</taxon>
        <taxon>Fusobacteriia</taxon>
        <taxon>Fusobacteriales</taxon>
        <taxon>Fusobacteriaceae</taxon>
        <taxon>Ilyobacter</taxon>
    </lineage>
</organism>
<name>E3HAZ6_ILYPC</name>
<keyword evidence="14" id="KW-1185">Reference proteome</keyword>
<gene>
    <name evidence="9" type="primary">mutS</name>
    <name evidence="13" type="ordered locus">Ilyop_0357</name>
</gene>
<dbReference type="InterPro" id="IPR017261">
    <property type="entry name" value="DNA_mismatch_repair_MutS/MSH"/>
</dbReference>
<dbReference type="InterPro" id="IPR036187">
    <property type="entry name" value="DNA_mismatch_repair_MutS_sf"/>
</dbReference>
<dbReference type="FunFam" id="1.10.1420.10:FF:000007">
    <property type="entry name" value="DNA mismatch repair protein MutS"/>
    <property type="match status" value="1"/>
</dbReference>
<dbReference type="HAMAP" id="MF_00096">
    <property type="entry name" value="MutS"/>
    <property type="match status" value="1"/>
</dbReference>
<evidence type="ECO:0000256" key="9">
    <source>
        <dbReference type="HAMAP-Rule" id="MF_00096"/>
    </source>
</evidence>
<dbReference type="Pfam" id="PF01624">
    <property type="entry name" value="MutS_I"/>
    <property type="match status" value="1"/>
</dbReference>
<dbReference type="Pfam" id="PF05192">
    <property type="entry name" value="MutS_III"/>
    <property type="match status" value="1"/>
</dbReference>
<dbReference type="InterPro" id="IPR045076">
    <property type="entry name" value="MutS"/>
</dbReference>
<dbReference type="Pfam" id="PF05190">
    <property type="entry name" value="MutS_IV"/>
    <property type="match status" value="1"/>
</dbReference>
<dbReference type="GO" id="GO:0005829">
    <property type="term" value="C:cytosol"/>
    <property type="evidence" value="ECO:0007669"/>
    <property type="project" value="TreeGrafter"/>
</dbReference>
<dbReference type="SUPFAM" id="SSF48334">
    <property type="entry name" value="DNA repair protein MutS, domain III"/>
    <property type="match status" value="1"/>
</dbReference>
<dbReference type="InterPro" id="IPR007696">
    <property type="entry name" value="DNA_mismatch_repair_MutS_core"/>
</dbReference>
<dbReference type="InterPro" id="IPR000432">
    <property type="entry name" value="DNA_mismatch_repair_MutS_C"/>
</dbReference>
<feature type="domain" description="DNA mismatch repair proteins mutS family" evidence="12">
    <location>
        <begin position="688"/>
        <end position="704"/>
    </location>
</feature>
<dbReference type="InterPro" id="IPR036678">
    <property type="entry name" value="MutS_con_dom_sf"/>
</dbReference>
<dbReference type="InterPro" id="IPR007695">
    <property type="entry name" value="DNA_mismatch_repair_MutS-lik_N"/>
</dbReference>
<keyword evidence="6 9" id="KW-0238">DNA-binding</keyword>